<keyword evidence="6 7" id="KW-0472">Membrane</keyword>
<keyword evidence="9" id="KW-1185">Reference proteome</keyword>
<accession>A0ABT1NEJ9</accession>
<evidence type="ECO:0000313" key="8">
    <source>
        <dbReference type="EMBL" id="MCQ1529494.1"/>
    </source>
</evidence>
<feature type="transmembrane region" description="Helical" evidence="7">
    <location>
        <begin position="41"/>
        <end position="66"/>
    </location>
</feature>
<feature type="transmembrane region" description="Helical" evidence="7">
    <location>
        <begin position="254"/>
        <end position="272"/>
    </location>
</feature>
<dbReference type="RefSeq" id="WP_255227010.1">
    <property type="nucleotide sequence ID" value="NZ_JAJEKE010000005.1"/>
</dbReference>
<evidence type="ECO:0000256" key="5">
    <source>
        <dbReference type="ARBA" id="ARBA00022989"/>
    </source>
</evidence>
<feature type="transmembrane region" description="Helical" evidence="7">
    <location>
        <begin position="221"/>
        <end position="242"/>
    </location>
</feature>
<evidence type="ECO:0000256" key="2">
    <source>
        <dbReference type="ARBA" id="ARBA00022448"/>
    </source>
</evidence>
<evidence type="ECO:0000256" key="3">
    <source>
        <dbReference type="ARBA" id="ARBA00022475"/>
    </source>
</evidence>
<feature type="transmembrane region" description="Helical" evidence="7">
    <location>
        <begin position="345"/>
        <end position="364"/>
    </location>
</feature>
<evidence type="ECO:0000256" key="7">
    <source>
        <dbReference type="SAM" id="Phobius"/>
    </source>
</evidence>
<sequence length="417" mass="44837">MKILVDKKYLPLRAAIGFIMGIIVGLLFTDFSIWVKPFGTVFMNLIKMLIIPVVFFSVGSGIASMGDVQKLKRIGGKIMLIYTVMTILACFIGVVVAKVMRPGLGVVLDNAAKFTSEVTTPSIGDFFLGMIPSNVISSMASGDVMQVIFFTILLGIALVMLGEKGKMITDLMNQGATACYKILDIIMIYSPIGIFALMANAIAVYGVNIFGVLGKFILCDWLGVVLIWIVIMSIPLVLYTKIDYKKFVKSISRVWMMTLATTSSTGTIPVTLDVTVNELKVPEWMASFTIPLGATVNLTGAALYKTLLAFFVADFYGLSLTVEQIAIVITISTIMSIAAPGIPGGGIVTGAIFLNLMGLPFDLMGPIAGLYRLIDMGHTTVNVSGDVVGTLLLAKSEGVWKAEDFNRSNIEKVAAKA</sequence>
<name>A0ABT1NEJ9_9FIRM</name>
<dbReference type="EMBL" id="JAJEKE010000005">
    <property type="protein sequence ID" value="MCQ1529494.1"/>
    <property type="molecule type" value="Genomic_DNA"/>
</dbReference>
<dbReference type="InterPro" id="IPR001991">
    <property type="entry name" value="Na-dicarboxylate_symporter"/>
</dbReference>
<dbReference type="PANTHER" id="PTHR42865:SF7">
    <property type="entry name" value="PROTON_GLUTAMATE-ASPARTATE SYMPORTER"/>
    <property type="match status" value="1"/>
</dbReference>
<proteinExistence type="predicted"/>
<reference evidence="8 9" key="1">
    <citation type="submission" date="2021-10" db="EMBL/GenBank/DDBJ databases">
        <title>Lutispora strain m25 sp. nov., a thermophilic, non-spore-forming bacterium isolated from a lab-scale methanogenic bioreactor digesting anaerobic sludge.</title>
        <authorList>
            <person name="El Houari A."/>
            <person name="Mcdonald J."/>
        </authorList>
    </citation>
    <scope>NUCLEOTIDE SEQUENCE [LARGE SCALE GENOMIC DNA]</scope>
    <source>
        <strain evidence="9">m25</strain>
    </source>
</reference>
<dbReference type="PRINTS" id="PR00173">
    <property type="entry name" value="EDTRNSPORT"/>
</dbReference>
<evidence type="ECO:0000256" key="1">
    <source>
        <dbReference type="ARBA" id="ARBA00004651"/>
    </source>
</evidence>
<keyword evidence="4 7" id="KW-0812">Transmembrane</keyword>
<protein>
    <submittedName>
        <fullName evidence="8">Dicarboxylate/amino acid:cation symporter</fullName>
    </submittedName>
</protein>
<dbReference type="SUPFAM" id="SSF118215">
    <property type="entry name" value="Proton glutamate symport protein"/>
    <property type="match status" value="1"/>
</dbReference>
<feature type="transmembrane region" description="Helical" evidence="7">
    <location>
        <begin position="12"/>
        <end position="35"/>
    </location>
</feature>
<evidence type="ECO:0000256" key="6">
    <source>
        <dbReference type="ARBA" id="ARBA00023136"/>
    </source>
</evidence>
<feature type="transmembrane region" description="Helical" evidence="7">
    <location>
        <begin position="316"/>
        <end position="339"/>
    </location>
</feature>
<keyword evidence="3" id="KW-1003">Cell membrane</keyword>
<feature type="transmembrane region" description="Helical" evidence="7">
    <location>
        <begin position="144"/>
        <end position="161"/>
    </location>
</feature>
<comment type="subcellular location">
    <subcellularLocation>
        <location evidence="1">Cell membrane</location>
        <topology evidence="1">Multi-pass membrane protein</topology>
    </subcellularLocation>
</comment>
<evidence type="ECO:0000256" key="4">
    <source>
        <dbReference type="ARBA" id="ARBA00022692"/>
    </source>
</evidence>
<keyword evidence="2" id="KW-0813">Transport</keyword>
<organism evidence="8 9">
    <name type="scientific">Lutispora saccharofermentans</name>
    <dbReference type="NCBI Taxonomy" id="3024236"/>
    <lineage>
        <taxon>Bacteria</taxon>
        <taxon>Bacillati</taxon>
        <taxon>Bacillota</taxon>
        <taxon>Clostridia</taxon>
        <taxon>Lutisporales</taxon>
        <taxon>Lutisporaceae</taxon>
        <taxon>Lutispora</taxon>
    </lineage>
</organism>
<dbReference type="Proteomes" id="UP001651880">
    <property type="component" value="Unassembled WGS sequence"/>
</dbReference>
<comment type="caution">
    <text evidence="8">The sequence shown here is derived from an EMBL/GenBank/DDBJ whole genome shotgun (WGS) entry which is preliminary data.</text>
</comment>
<gene>
    <name evidence="8" type="ORF">LJD61_08000</name>
</gene>
<feature type="transmembrane region" description="Helical" evidence="7">
    <location>
        <begin position="78"/>
        <end position="100"/>
    </location>
</feature>
<dbReference type="Gene3D" id="1.10.3860.10">
    <property type="entry name" value="Sodium:dicarboxylate symporter"/>
    <property type="match status" value="1"/>
</dbReference>
<dbReference type="PANTHER" id="PTHR42865">
    <property type="entry name" value="PROTON/GLUTAMATE-ASPARTATE SYMPORTER"/>
    <property type="match status" value="1"/>
</dbReference>
<dbReference type="Pfam" id="PF00375">
    <property type="entry name" value="SDF"/>
    <property type="match status" value="1"/>
</dbReference>
<feature type="transmembrane region" description="Helical" evidence="7">
    <location>
        <begin position="284"/>
        <end position="304"/>
    </location>
</feature>
<evidence type="ECO:0000313" key="9">
    <source>
        <dbReference type="Proteomes" id="UP001651880"/>
    </source>
</evidence>
<feature type="transmembrane region" description="Helical" evidence="7">
    <location>
        <begin position="182"/>
        <end position="209"/>
    </location>
</feature>
<keyword evidence="5 7" id="KW-1133">Transmembrane helix</keyword>
<dbReference type="InterPro" id="IPR036458">
    <property type="entry name" value="Na:dicarbo_symporter_sf"/>
</dbReference>